<evidence type="ECO:0000256" key="8">
    <source>
        <dbReference type="PIRSR" id="PIRSR006487-1"/>
    </source>
</evidence>
<gene>
    <name evidence="7 11" type="primary">gcvT</name>
    <name evidence="11" type="ORF">PG2T_12140</name>
</gene>
<evidence type="ECO:0000256" key="7">
    <source>
        <dbReference type="HAMAP-Rule" id="MF_00259"/>
    </source>
</evidence>
<dbReference type="NCBIfam" id="TIGR00528">
    <property type="entry name" value="gcvT"/>
    <property type="match status" value="1"/>
</dbReference>
<dbReference type="FunFam" id="3.30.70.1400:FF:000001">
    <property type="entry name" value="Aminomethyltransferase"/>
    <property type="match status" value="1"/>
</dbReference>
<keyword evidence="12" id="KW-1185">Reference proteome</keyword>
<evidence type="ECO:0000256" key="1">
    <source>
        <dbReference type="ARBA" id="ARBA00008609"/>
    </source>
</evidence>
<dbReference type="GO" id="GO:0005960">
    <property type="term" value="C:glycine cleavage complex"/>
    <property type="evidence" value="ECO:0007669"/>
    <property type="project" value="InterPro"/>
</dbReference>
<evidence type="ECO:0000313" key="12">
    <source>
        <dbReference type="Proteomes" id="UP000092952"/>
    </source>
</evidence>
<dbReference type="NCBIfam" id="NF001567">
    <property type="entry name" value="PRK00389.1"/>
    <property type="match status" value="1"/>
</dbReference>
<dbReference type="InterPro" id="IPR028896">
    <property type="entry name" value="GcvT/YgfZ/DmdA"/>
</dbReference>
<dbReference type="PANTHER" id="PTHR43757">
    <property type="entry name" value="AMINOMETHYLTRANSFERASE"/>
    <property type="match status" value="1"/>
</dbReference>
<dbReference type="FunFam" id="4.10.1250.10:FF:000001">
    <property type="entry name" value="Aminomethyltransferase"/>
    <property type="match status" value="1"/>
</dbReference>
<dbReference type="InterPro" id="IPR027266">
    <property type="entry name" value="TrmE/GcvT-like"/>
</dbReference>
<evidence type="ECO:0000259" key="10">
    <source>
        <dbReference type="Pfam" id="PF08669"/>
    </source>
</evidence>
<keyword evidence="3 7" id="KW-0032">Aminotransferase</keyword>
<dbReference type="InParanoid" id="A0A1B1YXY5"/>
<evidence type="ECO:0000256" key="2">
    <source>
        <dbReference type="ARBA" id="ARBA00012616"/>
    </source>
</evidence>
<dbReference type="AlphaFoldDB" id="A0A1B1YXY5"/>
<evidence type="ECO:0000259" key="9">
    <source>
        <dbReference type="Pfam" id="PF01571"/>
    </source>
</evidence>
<dbReference type="EC" id="2.1.2.10" evidence="2 7"/>
<keyword evidence="4 7" id="KW-0808">Transferase</keyword>
<protein>
    <recommendedName>
        <fullName evidence="2 7">Aminomethyltransferase</fullName>
        <ecNumber evidence="2 7">2.1.2.10</ecNumber>
    </recommendedName>
    <alternativeName>
        <fullName evidence="5 7">Glycine cleavage system T protein</fullName>
    </alternativeName>
</protein>
<dbReference type="HAMAP" id="MF_00259">
    <property type="entry name" value="GcvT"/>
    <property type="match status" value="1"/>
</dbReference>
<dbReference type="Gene3D" id="4.10.1250.10">
    <property type="entry name" value="Aminomethyltransferase fragment"/>
    <property type="match status" value="1"/>
</dbReference>
<accession>A0A1B1YXY5</accession>
<proteinExistence type="inferred from homology"/>
<sequence>MLLKTPLHAAHLAAGARMAPFAGWDMPLHYGSQLDEHHAVRAGAGVFDVSHMAQADLSGPQADHYLRRVLCGDVARIGTGKALYTCLLNEQAGIIDDLLVYRLGADRFRLVLNAARREADLAWLRARQADFDVVLTPRDDLAMLAVQGPQARTLTDPLLPAGVRAGVAGLARFAAAEEGDWLVGRTGYTGEDGYEIMLPAAAAPALWQALLQGGVRPAGLGARDTLRLEAGLSLYGHDMDDTVTPLECGLGWTVHWEPAQRDFIGRAALAAQRAAGPARQRAGVVLACRGVLRDGAPVLQDGRQIGHLTSGGFGPTIGRGIGLARVEAGADGACTIRIRDRELPARFVNPPFVREGALRVDLPPLANA</sequence>
<dbReference type="InterPro" id="IPR006223">
    <property type="entry name" value="GcvT"/>
</dbReference>
<dbReference type="PIRSF" id="PIRSF006487">
    <property type="entry name" value="GcvT"/>
    <property type="match status" value="1"/>
</dbReference>
<organism evidence="11 12">
    <name type="scientific">Immundisolibacter cernigliae</name>
    <dbReference type="NCBI Taxonomy" id="1810504"/>
    <lineage>
        <taxon>Bacteria</taxon>
        <taxon>Pseudomonadati</taxon>
        <taxon>Pseudomonadota</taxon>
        <taxon>Gammaproteobacteria</taxon>
        <taxon>Immundisolibacterales</taxon>
        <taxon>Immundisolibacteraceae</taxon>
        <taxon>Immundisolibacter</taxon>
    </lineage>
</organism>
<dbReference type="SUPFAM" id="SSF101790">
    <property type="entry name" value="Aminomethyltransferase beta-barrel domain"/>
    <property type="match status" value="1"/>
</dbReference>
<dbReference type="InterPro" id="IPR006222">
    <property type="entry name" value="GCVT_N"/>
</dbReference>
<evidence type="ECO:0000313" key="11">
    <source>
        <dbReference type="EMBL" id="ANX05629.1"/>
    </source>
</evidence>
<evidence type="ECO:0000256" key="6">
    <source>
        <dbReference type="ARBA" id="ARBA00047665"/>
    </source>
</evidence>
<dbReference type="Gene3D" id="3.30.70.1400">
    <property type="entry name" value="Aminomethyltransferase beta-barrel domains"/>
    <property type="match status" value="1"/>
</dbReference>
<comment type="similarity">
    <text evidence="1 7">Belongs to the GcvT family.</text>
</comment>
<dbReference type="Pfam" id="PF08669">
    <property type="entry name" value="GCV_T_C"/>
    <property type="match status" value="1"/>
</dbReference>
<dbReference type="Pfam" id="PF01571">
    <property type="entry name" value="GCV_T"/>
    <property type="match status" value="1"/>
</dbReference>
<evidence type="ECO:0000256" key="3">
    <source>
        <dbReference type="ARBA" id="ARBA00022576"/>
    </source>
</evidence>
<dbReference type="OrthoDB" id="9774591at2"/>
<feature type="domain" description="Aminomethyltransferase C-terminal" evidence="10">
    <location>
        <begin position="279"/>
        <end position="353"/>
    </location>
</feature>
<evidence type="ECO:0000256" key="5">
    <source>
        <dbReference type="ARBA" id="ARBA00031395"/>
    </source>
</evidence>
<dbReference type="InterPro" id="IPR029043">
    <property type="entry name" value="GcvT/YgfZ_C"/>
</dbReference>
<dbReference type="EMBL" id="CP014671">
    <property type="protein sequence ID" value="ANX05629.1"/>
    <property type="molecule type" value="Genomic_DNA"/>
</dbReference>
<comment type="function">
    <text evidence="7">The glycine cleavage system catalyzes the degradation of glycine.</text>
</comment>
<dbReference type="FunCoup" id="A0A1B1YXY5">
    <property type="interactions" value="530"/>
</dbReference>
<comment type="subunit">
    <text evidence="7">The glycine cleavage system is composed of four proteins: P, T, L and H.</text>
</comment>
<reference evidence="12" key="1">
    <citation type="submission" date="2016-03" db="EMBL/GenBank/DDBJ databases">
        <title>Complete genome sequence of Solimmundus cernigliae, representing a novel lineage of polycyclic aromatic hydrocarbon degraders within the Gammaproteobacteria.</title>
        <authorList>
            <person name="Singleton D.R."/>
            <person name="Dickey A.N."/>
            <person name="Scholl E.H."/>
            <person name="Wright F.A."/>
            <person name="Aitken M.D."/>
        </authorList>
    </citation>
    <scope>NUCLEOTIDE SEQUENCE [LARGE SCALE GENOMIC DNA]</scope>
    <source>
        <strain evidence="12">TR3.2</strain>
    </source>
</reference>
<dbReference type="GO" id="GO:0008483">
    <property type="term" value="F:transaminase activity"/>
    <property type="evidence" value="ECO:0007669"/>
    <property type="project" value="UniProtKB-KW"/>
</dbReference>
<comment type="catalytic activity">
    <reaction evidence="6 7">
        <text>N(6)-[(R)-S(8)-aminomethyldihydrolipoyl]-L-lysyl-[protein] + (6S)-5,6,7,8-tetrahydrofolate = N(6)-[(R)-dihydrolipoyl]-L-lysyl-[protein] + (6R)-5,10-methylene-5,6,7,8-tetrahydrofolate + NH4(+)</text>
        <dbReference type="Rhea" id="RHEA:16945"/>
        <dbReference type="Rhea" id="RHEA-COMP:10475"/>
        <dbReference type="Rhea" id="RHEA-COMP:10492"/>
        <dbReference type="ChEBI" id="CHEBI:15636"/>
        <dbReference type="ChEBI" id="CHEBI:28938"/>
        <dbReference type="ChEBI" id="CHEBI:57453"/>
        <dbReference type="ChEBI" id="CHEBI:83100"/>
        <dbReference type="ChEBI" id="CHEBI:83143"/>
        <dbReference type="EC" id="2.1.2.10"/>
    </reaction>
</comment>
<dbReference type="GO" id="GO:0019464">
    <property type="term" value="P:glycine decarboxylation via glycine cleavage system"/>
    <property type="evidence" value="ECO:0007669"/>
    <property type="project" value="UniProtKB-UniRule"/>
</dbReference>
<dbReference type="InterPro" id="IPR022903">
    <property type="entry name" value="GcvT_bac"/>
</dbReference>
<feature type="binding site" evidence="8">
    <location>
        <position position="195"/>
    </location>
    <ligand>
        <name>substrate</name>
    </ligand>
</feature>
<dbReference type="PANTHER" id="PTHR43757:SF2">
    <property type="entry name" value="AMINOMETHYLTRANSFERASE, MITOCHONDRIAL"/>
    <property type="match status" value="1"/>
</dbReference>
<dbReference type="Gene3D" id="3.30.1360.120">
    <property type="entry name" value="Probable tRNA modification gtpase trme, domain 1"/>
    <property type="match status" value="1"/>
</dbReference>
<name>A0A1B1YXY5_9GAMM</name>
<dbReference type="GO" id="GO:0004047">
    <property type="term" value="F:aminomethyltransferase activity"/>
    <property type="evidence" value="ECO:0007669"/>
    <property type="project" value="UniProtKB-UniRule"/>
</dbReference>
<dbReference type="Proteomes" id="UP000092952">
    <property type="component" value="Chromosome"/>
</dbReference>
<evidence type="ECO:0000256" key="4">
    <source>
        <dbReference type="ARBA" id="ARBA00022679"/>
    </source>
</evidence>
<dbReference type="STRING" id="1810504.PG2T_12140"/>
<dbReference type="InterPro" id="IPR013977">
    <property type="entry name" value="GcvT_C"/>
</dbReference>
<dbReference type="SUPFAM" id="SSF103025">
    <property type="entry name" value="Folate-binding domain"/>
    <property type="match status" value="1"/>
</dbReference>
<dbReference type="GO" id="GO:0005829">
    <property type="term" value="C:cytosol"/>
    <property type="evidence" value="ECO:0007669"/>
    <property type="project" value="TreeGrafter"/>
</dbReference>
<dbReference type="KEGG" id="gbi:PG2T_12140"/>
<feature type="domain" description="GCVT N-terminal" evidence="9">
    <location>
        <begin position="7"/>
        <end position="257"/>
    </location>
</feature>
<dbReference type="Gene3D" id="2.40.30.110">
    <property type="entry name" value="Aminomethyltransferase beta-barrel domains"/>
    <property type="match status" value="1"/>
</dbReference>